<keyword evidence="5" id="KW-1185">Reference proteome</keyword>
<dbReference type="PANTHER" id="PTHR33055:SF16">
    <property type="entry name" value="TRANSPOSASE FOR INSERTION SEQUENCE ELEMENT IS1547"/>
    <property type="match status" value="1"/>
</dbReference>
<sequence length="369" mass="39485">MPSIQQPTATAQTETPAIGPEIVLGVDTHKDTHVAAAVTHLGVLLATAAFPATAAGYRDLLDWAHGMGSVRRAGVEGTGSYGAALTRYLHGQDVQVIDVNHPDRADRRRRGKTDRLDAEAAARAVISGRASSRAKTGDGQVEAMRLFKLAKDSATKARTQAINQLRAVLVTADPQLRESMNGLTSARLITSCAELTDGQAIGPAGQAAVCTLRLLAARVQHLTREIRDLQKRITSAIQAHTPALLDRLGIAGDTAATLLIAAGDNPDRMASEASYAALCGTSPVEASSGKSRRLRVNRGGDRQANAALYRIVVTRLRCDTRTRDDLDRRVREGKTKPEVMRCLKRYIAREGYQVIATDRPAASTAACRT</sequence>
<dbReference type="EMBL" id="CP059572">
    <property type="protein sequence ID" value="QXJ25887.1"/>
    <property type="molecule type" value="Genomic_DNA"/>
</dbReference>
<accession>A0ABX8R801</accession>
<gene>
    <name evidence="4" type="ORF">AGRA3207_007453</name>
</gene>
<evidence type="ECO:0000259" key="2">
    <source>
        <dbReference type="Pfam" id="PF01548"/>
    </source>
</evidence>
<dbReference type="Proteomes" id="UP001049518">
    <property type="component" value="Chromosome"/>
</dbReference>
<dbReference type="NCBIfam" id="NF033542">
    <property type="entry name" value="transpos_IS110"/>
    <property type="match status" value="1"/>
</dbReference>
<name>A0ABX8R801_9ACTN</name>
<dbReference type="Pfam" id="PF01548">
    <property type="entry name" value="DEDD_Tnp_IS110"/>
    <property type="match status" value="1"/>
</dbReference>
<evidence type="ECO:0000259" key="3">
    <source>
        <dbReference type="Pfam" id="PF02371"/>
    </source>
</evidence>
<dbReference type="RefSeq" id="WP_231332102.1">
    <property type="nucleotide sequence ID" value="NZ_CP059572.1"/>
</dbReference>
<dbReference type="InterPro" id="IPR003346">
    <property type="entry name" value="Transposase_20"/>
</dbReference>
<dbReference type="Pfam" id="PF02371">
    <property type="entry name" value="Transposase_20"/>
    <property type="match status" value="1"/>
</dbReference>
<organism evidence="4 5">
    <name type="scientific">Actinomadura graeca</name>
    <dbReference type="NCBI Taxonomy" id="2750812"/>
    <lineage>
        <taxon>Bacteria</taxon>
        <taxon>Bacillati</taxon>
        <taxon>Actinomycetota</taxon>
        <taxon>Actinomycetes</taxon>
        <taxon>Streptosporangiales</taxon>
        <taxon>Thermomonosporaceae</taxon>
        <taxon>Actinomadura</taxon>
    </lineage>
</organism>
<feature type="domain" description="Transposase IS116/IS110/IS902 C-terminal" evidence="3">
    <location>
        <begin position="249"/>
        <end position="324"/>
    </location>
</feature>
<dbReference type="InterPro" id="IPR047650">
    <property type="entry name" value="Transpos_IS110"/>
</dbReference>
<feature type="coiled-coil region" evidence="1">
    <location>
        <begin position="212"/>
        <end position="239"/>
    </location>
</feature>
<feature type="domain" description="Transposase IS110-like N-terminal" evidence="2">
    <location>
        <begin position="24"/>
        <end position="171"/>
    </location>
</feature>
<proteinExistence type="predicted"/>
<evidence type="ECO:0000313" key="4">
    <source>
        <dbReference type="EMBL" id="QXJ25887.1"/>
    </source>
</evidence>
<dbReference type="InterPro" id="IPR002525">
    <property type="entry name" value="Transp_IS110-like_N"/>
</dbReference>
<protein>
    <submittedName>
        <fullName evidence="4">IS110 family transposase</fullName>
    </submittedName>
</protein>
<evidence type="ECO:0000313" key="5">
    <source>
        <dbReference type="Proteomes" id="UP001049518"/>
    </source>
</evidence>
<evidence type="ECO:0000256" key="1">
    <source>
        <dbReference type="SAM" id="Coils"/>
    </source>
</evidence>
<reference evidence="4" key="1">
    <citation type="submission" date="2020-07" db="EMBL/GenBank/DDBJ databases">
        <authorList>
            <person name="Tarantini F.S."/>
            <person name="Hong K.W."/>
            <person name="Chan K.G."/>
        </authorList>
    </citation>
    <scope>NUCLEOTIDE SEQUENCE</scope>
    <source>
        <strain evidence="4">32-07</strain>
    </source>
</reference>
<dbReference type="PANTHER" id="PTHR33055">
    <property type="entry name" value="TRANSPOSASE FOR INSERTION SEQUENCE ELEMENT IS1111A"/>
    <property type="match status" value="1"/>
</dbReference>
<keyword evidence="1" id="KW-0175">Coiled coil</keyword>